<dbReference type="InterPro" id="IPR002035">
    <property type="entry name" value="VWF_A"/>
</dbReference>
<feature type="compositionally biased region" description="Pro residues" evidence="4">
    <location>
        <begin position="355"/>
        <end position="372"/>
    </location>
</feature>
<feature type="compositionally biased region" description="Basic and acidic residues" evidence="4">
    <location>
        <begin position="302"/>
        <end position="311"/>
    </location>
</feature>
<dbReference type="Proteomes" id="UP000034805">
    <property type="component" value="Unassembled WGS sequence"/>
</dbReference>
<feature type="domain" description="VWFA" evidence="5">
    <location>
        <begin position="77"/>
        <end position="259"/>
    </location>
</feature>
<feature type="non-terminal residue" evidence="6">
    <location>
        <position position="390"/>
    </location>
</feature>
<dbReference type="Pfam" id="PF01391">
    <property type="entry name" value="Collagen"/>
    <property type="match status" value="1"/>
</dbReference>
<proteinExistence type="predicted"/>
<organism evidence="6 7">
    <name type="scientific">Scleropages formosus</name>
    <name type="common">Asian bonytongue</name>
    <name type="synonym">Osteoglossum formosum</name>
    <dbReference type="NCBI Taxonomy" id="113540"/>
    <lineage>
        <taxon>Eukaryota</taxon>
        <taxon>Metazoa</taxon>
        <taxon>Chordata</taxon>
        <taxon>Craniata</taxon>
        <taxon>Vertebrata</taxon>
        <taxon>Euteleostomi</taxon>
        <taxon>Actinopterygii</taxon>
        <taxon>Neopterygii</taxon>
        <taxon>Teleostei</taxon>
        <taxon>Osteoglossocephala</taxon>
        <taxon>Osteoglossomorpha</taxon>
        <taxon>Osteoglossiformes</taxon>
        <taxon>Osteoglossidae</taxon>
        <taxon>Scleropages</taxon>
    </lineage>
</organism>
<evidence type="ECO:0000256" key="4">
    <source>
        <dbReference type="SAM" id="MobiDB-lite"/>
    </source>
</evidence>
<protein>
    <submittedName>
        <fullName evidence="6">Collagen alpha-1(XXVIII) chain-like</fullName>
    </submittedName>
</protein>
<dbReference type="PANTHER" id="PTHR24637">
    <property type="entry name" value="COLLAGEN"/>
    <property type="match status" value="1"/>
</dbReference>
<dbReference type="EMBL" id="JARO02001003">
    <property type="protein sequence ID" value="KPP76749.1"/>
    <property type="molecule type" value="Genomic_DNA"/>
</dbReference>
<feature type="region of interest" description="Disordered" evidence="4">
    <location>
        <begin position="270"/>
        <end position="390"/>
    </location>
</feature>
<keyword evidence="2" id="KW-0722">Serine protease inhibitor</keyword>
<dbReference type="InterPro" id="IPR008160">
    <property type="entry name" value="Collagen"/>
</dbReference>
<accession>A0A0P7XN92</accession>
<reference evidence="6 7" key="1">
    <citation type="submission" date="2015-08" db="EMBL/GenBank/DDBJ databases">
        <title>The genome of the Asian arowana (Scleropages formosus).</title>
        <authorList>
            <person name="Tan M.H."/>
            <person name="Gan H.M."/>
            <person name="Croft L.J."/>
            <person name="Austin C.M."/>
        </authorList>
    </citation>
    <scope>NUCLEOTIDE SEQUENCE [LARGE SCALE GENOMIC DNA]</scope>
    <source>
        <strain evidence="6">Aro1</strain>
    </source>
</reference>
<dbReference type="SMART" id="SM00327">
    <property type="entry name" value="VWA"/>
    <property type="match status" value="1"/>
</dbReference>
<dbReference type="InterPro" id="IPR036465">
    <property type="entry name" value="vWFA_dom_sf"/>
</dbReference>
<dbReference type="SUPFAM" id="SSF53300">
    <property type="entry name" value="vWA-like"/>
    <property type="match status" value="1"/>
</dbReference>
<feature type="compositionally biased region" description="Gly residues" evidence="4">
    <location>
        <begin position="380"/>
        <end position="390"/>
    </location>
</feature>
<evidence type="ECO:0000256" key="3">
    <source>
        <dbReference type="ARBA" id="ARBA00023157"/>
    </source>
</evidence>
<dbReference type="PROSITE" id="PS50234">
    <property type="entry name" value="VWFA"/>
    <property type="match status" value="1"/>
</dbReference>
<dbReference type="GO" id="GO:0004867">
    <property type="term" value="F:serine-type endopeptidase inhibitor activity"/>
    <property type="evidence" value="ECO:0007669"/>
    <property type="project" value="UniProtKB-KW"/>
</dbReference>
<evidence type="ECO:0000256" key="1">
    <source>
        <dbReference type="ARBA" id="ARBA00022690"/>
    </source>
</evidence>
<name>A0A0P7XN92_SCLFO</name>
<comment type="caution">
    <text evidence="6">The sequence shown here is derived from an EMBL/GenBank/DDBJ whole genome shotgun (WGS) entry which is preliminary data.</text>
</comment>
<evidence type="ECO:0000256" key="2">
    <source>
        <dbReference type="ARBA" id="ARBA00022900"/>
    </source>
</evidence>
<evidence type="ECO:0000313" key="6">
    <source>
        <dbReference type="EMBL" id="KPP76749.1"/>
    </source>
</evidence>
<dbReference type="AlphaFoldDB" id="A0A0P7XN92"/>
<keyword evidence="6" id="KW-0176">Collagen</keyword>
<dbReference type="Gene3D" id="3.40.50.410">
    <property type="entry name" value="von Willebrand factor, type A domain"/>
    <property type="match status" value="1"/>
</dbReference>
<gene>
    <name evidence="6" type="ORF">Z043_103880</name>
</gene>
<keyword evidence="3" id="KW-1015">Disulfide bond</keyword>
<dbReference type="FunFam" id="3.40.50.410:FF:000051">
    <property type="entry name" value="Collagen type XXVIII alpha 1 chain"/>
    <property type="match status" value="1"/>
</dbReference>
<dbReference type="STRING" id="113540.ENSSFOP00015034882"/>
<evidence type="ECO:0000259" key="5">
    <source>
        <dbReference type="PROSITE" id="PS50234"/>
    </source>
</evidence>
<dbReference type="GO" id="GO:0005581">
    <property type="term" value="C:collagen trimer"/>
    <property type="evidence" value="ECO:0007669"/>
    <property type="project" value="UniProtKB-KW"/>
</dbReference>
<evidence type="ECO:0000313" key="7">
    <source>
        <dbReference type="Proteomes" id="UP000034805"/>
    </source>
</evidence>
<dbReference type="Pfam" id="PF00092">
    <property type="entry name" value="VWA"/>
    <property type="match status" value="1"/>
</dbReference>
<keyword evidence="1" id="KW-0646">Protease inhibitor</keyword>
<sequence length="390" mass="41575">MESSSGSTGVFVTVLLFLLKDNKMLPALVWLLLLMGLHNVLAQGYSEKRTEGKRVRSKLQTANTIQKYGKEEDCSLELAFLVDSSESAKENHKKEEKFVMDVVDRLSSIKLKTSRRLSWRVALLQFSSHVIIEQTFKQWRGAEIFKASSVPLTYIGHGTYATYAITNLTQIYLKESGLNNVKVAVLLTDGVFHPRNPDIFAATANTKNQGVRFFIVGITPAANEPSNMEKLRLLASSPSSRYLHNLQNAGIVDTIFKEICPLAQKCACEKGEKGPPGPAGKKGRPGDDGAPGPKGQKGKPGYKGEKGERGECGTPGNKGDRGERGSPGPPGLQGETGIGLPGQKGDVGYQGRAGPPGPPGLGEPGLPGPQGPPGAQGEKGPQGEGLPGPK</sequence>